<dbReference type="SMART" id="SM00331">
    <property type="entry name" value="PP2C_SIG"/>
    <property type="match status" value="1"/>
</dbReference>
<dbReference type="InterPro" id="IPR039248">
    <property type="entry name" value="Ptase_RsbX"/>
</dbReference>
<dbReference type="KEGG" id="cau:Caur_1766"/>
<protein>
    <submittedName>
        <fullName evidence="2">Stage II sporulation E family protein</fullName>
    </submittedName>
</protein>
<keyword evidence="3" id="KW-1185">Reference proteome</keyword>
<dbReference type="EMBL" id="CP000909">
    <property type="protein sequence ID" value="ABY34983.1"/>
    <property type="molecule type" value="Genomic_DNA"/>
</dbReference>
<dbReference type="AlphaFoldDB" id="A9WCJ2"/>
<evidence type="ECO:0000313" key="2">
    <source>
        <dbReference type="EMBL" id="ABY34983.1"/>
    </source>
</evidence>
<reference evidence="3" key="1">
    <citation type="journal article" date="2011" name="BMC Genomics">
        <title>Complete genome sequence of the filamentous anoxygenic phototrophic bacterium Chloroflexus aurantiacus.</title>
        <authorList>
            <person name="Tang K.H."/>
            <person name="Barry K."/>
            <person name="Chertkov O."/>
            <person name="Dalin E."/>
            <person name="Han C.S."/>
            <person name="Hauser L.J."/>
            <person name="Honchak B.M."/>
            <person name="Karbach L.E."/>
            <person name="Land M.L."/>
            <person name="Lapidus A."/>
            <person name="Larimer F.W."/>
            <person name="Mikhailova N."/>
            <person name="Pitluck S."/>
            <person name="Pierson B.K."/>
            <person name="Blankenship R.E."/>
        </authorList>
    </citation>
    <scope>NUCLEOTIDE SEQUENCE [LARGE SCALE GENOMIC DNA]</scope>
    <source>
        <strain evidence="3">ATCC 29366 / DSM 635 / J-10-fl</strain>
    </source>
</reference>
<organism evidence="2 3">
    <name type="scientific">Chloroflexus aurantiacus (strain ATCC 29366 / DSM 635 / J-10-fl)</name>
    <dbReference type="NCBI Taxonomy" id="324602"/>
    <lineage>
        <taxon>Bacteria</taxon>
        <taxon>Bacillati</taxon>
        <taxon>Chloroflexota</taxon>
        <taxon>Chloroflexia</taxon>
        <taxon>Chloroflexales</taxon>
        <taxon>Chloroflexineae</taxon>
        <taxon>Chloroflexaceae</taxon>
        <taxon>Chloroflexus</taxon>
    </lineage>
</organism>
<dbReference type="eggNOG" id="COG2208">
    <property type="taxonomic scope" value="Bacteria"/>
</dbReference>
<dbReference type="PATRIC" id="fig|324602.8.peg.2014"/>
<dbReference type="Pfam" id="PF07228">
    <property type="entry name" value="SpoIIE"/>
    <property type="match status" value="1"/>
</dbReference>
<dbReference type="InterPro" id="IPR036457">
    <property type="entry name" value="PPM-type-like_dom_sf"/>
</dbReference>
<dbReference type="Gene3D" id="3.60.40.10">
    <property type="entry name" value="PPM-type phosphatase domain"/>
    <property type="match status" value="1"/>
</dbReference>
<dbReference type="Proteomes" id="UP000002008">
    <property type="component" value="Chromosome"/>
</dbReference>
<dbReference type="PANTHER" id="PTHR35801:SF1">
    <property type="entry name" value="PHOSPHOSERINE PHOSPHATASE RSBX"/>
    <property type="match status" value="1"/>
</dbReference>
<dbReference type="EnsemblBacteria" id="ABY34983">
    <property type="protein sequence ID" value="ABY34983"/>
    <property type="gene ID" value="Caur_1766"/>
</dbReference>
<dbReference type="SUPFAM" id="SSF81606">
    <property type="entry name" value="PP2C-like"/>
    <property type="match status" value="1"/>
</dbReference>
<feature type="domain" description="PPM-type phosphatase" evidence="1">
    <location>
        <begin position="19"/>
        <end position="233"/>
    </location>
</feature>
<proteinExistence type="predicted"/>
<dbReference type="InParanoid" id="A9WCJ2"/>
<name>A9WCJ2_CHLAA</name>
<evidence type="ECO:0000259" key="1">
    <source>
        <dbReference type="SMART" id="SM00331"/>
    </source>
</evidence>
<dbReference type="HOGENOM" id="CLU_1102167_0_0_0"/>
<accession>A9WCJ2</accession>
<evidence type="ECO:0000313" key="3">
    <source>
        <dbReference type="Proteomes" id="UP000002008"/>
    </source>
</evidence>
<dbReference type="InterPro" id="IPR001932">
    <property type="entry name" value="PPM-type_phosphatase-like_dom"/>
</dbReference>
<dbReference type="STRING" id="324602.Caur_1766"/>
<dbReference type="PANTHER" id="PTHR35801">
    <property type="entry name" value="PHOSPHOSERINE PHOSPHATASE RSBX"/>
    <property type="match status" value="1"/>
</dbReference>
<sequence length="268" mass="29141">MLLRIRCKLKGMSVMADLEMRVAVAKVPRYGDRESGDTLETIERPGGGFSFVLVDGQGNGRSAKTLSHLVATRAITLLKDGARDGAVARAVHDYLYTYRMGQASATLNILSVDFASSKILVTRNNPAPFFVITPQELRSFNTPSTPIGLHPLIRPQISEIPIAAYTYVVLFTDGLLRAGERRGEDLGLPNYLAAWPAHEGRDPQTLVDSIMNQALELDDGQPVDDMSIVVLGILPVSGVPGLRRMTVSAPIIATGQYEPPDEPEMVDE</sequence>
<gene>
    <name evidence="2" type="ordered locus">Caur_1766</name>
</gene>